<dbReference type="Pfam" id="PF02687">
    <property type="entry name" value="FtsX"/>
    <property type="match status" value="1"/>
</dbReference>
<keyword evidence="2 6" id="KW-1003">Cell membrane</keyword>
<keyword evidence="5 6" id="KW-0472">Membrane</keyword>
<dbReference type="PANTHER" id="PTHR46795">
    <property type="entry name" value="ABC TRANSPORTER PERMEASE-RELATED-RELATED"/>
    <property type="match status" value="1"/>
</dbReference>
<feature type="transmembrane region" description="Helical" evidence="6">
    <location>
        <begin position="629"/>
        <end position="647"/>
    </location>
</feature>
<dbReference type="OrthoDB" id="9781780at2"/>
<keyword evidence="4 6" id="KW-1133">Transmembrane helix</keyword>
<evidence type="ECO:0000256" key="6">
    <source>
        <dbReference type="PIRNR" id="PIRNR018968"/>
    </source>
</evidence>
<evidence type="ECO:0000259" key="7">
    <source>
        <dbReference type="Pfam" id="PF02687"/>
    </source>
</evidence>
<dbReference type="InterPro" id="IPR052536">
    <property type="entry name" value="ABC-4_Integral_Memb_Prot"/>
</dbReference>
<evidence type="ECO:0000313" key="8">
    <source>
        <dbReference type="EMBL" id="CUN82082.1"/>
    </source>
</evidence>
<proteinExistence type="inferred from homology"/>
<sequence>MYFKLAAKNIKKSLKDYTIYFLTLVFGVCIFYTFNSIKSQGVMMELSGLQANAFELTNSVIGIASVFISFILGFLIVYANNYLIKRRKKEFGIYMTLGMENKSLSRIIFVETMLIGVISLGIGLVCGVLLSQGISVFTAKLFKTDITKFTFIFSKDAFIRTIICFGLIYLVVLIFNSYAVRKVQLIDLLNGARKNENLKVKNIWISVVVFLISITMIGIAYYMVLKAGVAVVFNIVPIILGFVGTFLFFFSLSGFLLKILQANKKHYLKDLNMFVLRQINSKINTTFISMSFICLMLFVAICTFSGGLGITKAMNKDLDDLTQFDASFWSYDTDNIIGVINEQYGGLDTIIEERSQYTNYNTETTYSKFISQEAMEKNKNNYPIFVDDKIKAIKLSDFNSVMRMLGKEEIALEENEYYAFGDIPDLIKYIQEAMDRGTNVIVNGNELKPANYEVMEVTTYNSTMKNNLCTFVVNDSLVNGLEVSMTNLNIKFNCSEEEAENFINNNLRSVDRVGKVPVYGMTKNELRDNSIGLGAMISYLAIYIGIVFLITSAAVLALQQLCESADNSYRYELLKKIGVDDKMIKRSLFYQIGIYFMVPLSLAIVHSIVGLKVSGDIVSIFGNANMLKYILYTMIAVVFIYGGYFIATYNGAKKIIK</sequence>
<keyword evidence="3 6" id="KW-0812">Transmembrane</keyword>
<feature type="transmembrane region" description="Helical" evidence="6">
    <location>
        <begin position="157"/>
        <end position="181"/>
    </location>
</feature>
<comment type="similarity">
    <text evidence="6">Belongs to the ABC-4 integral membrane protein family.</text>
</comment>
<dbReference type="InterPro" id="IPR027022">
    <property type="entry name" value="ABC_permease_BceB-typ"/>
</dbReference>
<organism evidence="8 9">
    <name type="scientific">Clostridium disporicum</name>
    <dbReference type="NCBI Taxonomy" id="84024"/>
    <lineage>
        <taxon>Bacteria</taxon>
        <taxon>Bacillati</taxon>
        <taxon>Bacillota</taxon>
        <taxon>Clostridia</taxon>
        <taxon>Eubacteriales</taxon>
        <taxon>Clostridiaceae</taxon>
        <taxon>Clostridium</taxon>
    </lineage>
</organism>
<feature type="transmembrane region" description="Helical" evidence="6">
    <location>
        <begin position="287"/>
        <end position="310"/>
    </location>
</feature>
<reference evidence="8 9" key="1">
    <citation type="submission" date="2015-09" db="EMBL/GenBank/DDBJ databases">
        <authorList>
            <consortium name="Pathogen Informatics"/>
        </authorList>
    </citation>
    <scope>NUCLEOTIDE SEQUENCE [LARGE SCALE GENOMIC DNA]</scope>
    <source>
        <strain evidence="8 9">2789STDY5834856</strain>
    </source>
</reference>
<dbReference type="GO" id="GO:0055085">
    <property type="term" value="P:transmembrane transport"/>
    <property type="evidence" value="ECO:0007669"/>
    <property type="project" value="UniProtKB-UniRule"/>
</dbReference>
<dbReference type="AlphaFoldDB" id="A0A174A0A3"/>
<protein>
    <submittedName>
        <fullName evidence="8">ABC transporter permease</fullName>
    </submittedName>
</protein>
<dbReference type="RefSeq" id="WP_055263651.1">
    <property type="nucleotide sequence ID" value="NZ_CABIXQ010000003.1"/>
</dbReference>
<evidence type="ECO:0000256" key="2">
    <source>
        <dbReference type="ARBA" id="ARBA00022475"/>
    </source>
</evidence>
<feature type="transmembrane region" description="Helical" evidence="6">
    <location>
        <begin position="588"/>
        <end position="609"/>
    </location>
</feature>
<dbReference type="PANTHER" id="PTHR46795:SF3">
    <property type="entry name" value="ABC TRANSPORTER PERMEASE"/>
    <property type="match status" value="1"/>
</dbReference>
<feature type="transmembrane region" description="Helical" evidence="6">
    <location>
        <begin position="230"/>
        <end position="257"/>
    </location>
</feature>
<name>A0A174A0A3_9CLOT</name>
<dbReference type="InterPro" id="IPR003838">
    <property type="entry name" value="ABC3_permease_C"/>
</dbReference>
<feature type="transmembrane region" description="Helical" evidence="6">
    <location>
        <begin position="202"/>
        <end position="224"/>
    </location>
</feature>
<evidence type="ECO:0000256" key="1">
    <source>
        <dbReference type="ARBA" id="ARBA00004651"/>
    </source>
</evidence>
<dbReference type="EMBL" id="CYZX01000003">
    <property type="protein sequence ID" value="CUN82082.1"/>
    <property type="molecule type" value="Genomic_DNA"/>
</dbReference>
<feature type="transmembrane region" description="Helical" evidence="6">
    <location>
        <begin position="17"/>
        <end position="37"/>
    </location>
</feature>
<accession>A0A174A0A3</accession>
<evidence type="ECO:0000256" key="5">
    <source>
        <dbReference type="ARBA" id="ARBA00023136"/>
    </source>
</evidence>
<evidence type="ECO:0000256" key="4">
    <source>
        <dbReference type="ARBA" id="ARBA00022989"/>
    </source>
</evidence>
<dbReference type="GO" id="GO:0005886">
    <property type="term" value="C:plasma membrane"/>
    <property type="evidence" value="ECO:0007669"/>
    <property type="project" value="UniProtKB-SubCell"/>
</dbReference>
<evidence type="ECO:0000313" key="9">
    <source>
        <dbReference type="Proteomes" id="UP000095594"/>
    </source>
</evidence>
<feature type="transmembrane region" description="Helical" evidence="6">
    <location>
        <begin position="104"/>
        <end position="137"/>
    </location>
</feature>
<dbReference type="Proteomes" id="UP000095594">
    <property type="component" value="Unassembled WGS sequence"/>
</dbReference>
<feature type="transmembrane region" description="Helical" evidence="6">
    <location>
        <begin position="536"/>
        <end position="558"/>
    </location>
</feature>
<feature type="domain" description="ABC3 transporter permease C-terminal" evidence="7">
    <location>
        <begin position="63"/>
        <end position="181"/>
    </location>
</feature>
<keyword evidence="6" id="KW-0813">Transport</keyword>
<comment type="subcellular location">
    <subcellularLocation>
        <location evidence="1 6">Cell membrane</location>
        <topology evidence="1 6">Multi-pass membrane protein</topology>
    </subcellularLocation>
</comment>
<gene>
    <name evidence="8" type="ORF">ERS852471_00533</name>
</gene>
<feature type="transmembrane region" description="Helical" evidence="6">
    <location>
        <begin position="57"/>
        <end position="83"/>
    </location>
</feature>
<dbReference type="PIRSF" id="PIRSF018968">
    <property type="entry name" value="ABC_permease_BceB"/>
    <property type="match status" value="1"/>
</dbReference>
<evidence type="ECO:0000256" key="3">
    <source>
        <dbReference type="ARBA" id="ARBA00022692"/>
    </source>
</evidence>